<dbReference type="AlphaFoldDB" id="A0AAV5G4X9"/>
<dbReference type="InterPro" id="IPR050180">
    <property type="entry name" value="RNR_Ribonuclease"/>
</dbReference>
<dbReference type="PANTHER" id="PTHR23355">
    <property type="entry name" value="RIBONUCLEASE"/>
    <property type="match status" value="1"/>
</dbReference>
<dbReference type="GO" id="GO:0005829">
    <property type="term" value="C:cytosol"/>
    <property type="evidence" value="ECO:0007669"/>
    <property type="project" value="TreeGrafter"/>
</dbReference>
<dbReference type="InterPro" id="IPR001900">
    <property type="entry name" value="RNase_II/R"/>
</dbReference>
<dbReference type="GO" id="GO:0004540">
    <property type="term" value="F:RNA nuclease activity"/>
    <property type="evidence" value="ECO:0007669"/>
    <property type="project" value="InterPro"/>
</dbReference>
<dbReference type="GO" id="GO:0006402">
    <property type="term" value="P:mRNA catabolic process"/>
    <property type="evidence" value="ECO:0007669"/>
    <property type="project" value="TreeGrafter"/>
</dbReference>
<comment type="caution">
    <text evidence="2">The sequence shown here is derived from an EMBL/GenBank/DDBJ whole genome shotgun (WGS) entry which is preliminary data.</text>
</comment>
<evidence type="ECO:0000259" key="1">
    <source>
        <dbReference type="SMART" id="SM00955"/>
    </source>
</evidence>
<organism evidence="2 3">
    <name type="scientific">Corynebacterium ammoniagenes</name>
    <name type="common">Brevibacterium ammoniagenes</name>
    <dbReference type="NCBI Taxonomy" id="1697"/>
    <lineage>
        <taxon>Bacteria</taxon>
        <taxon>Bacillati</taxon>
        <taxon>Actinomycetota</taxon>
        <taxon>Actinomycetes</taxon>
        <taxon>Mycobacteriales</taxon>
        <taxon>Corynebacteriaceae</taxon>
        <taxon>Corynebacterium</taxon>
    </lineage>
</organism>
<dbReference type="EMBL" id="BQKK01000001">
    <property type="protein sequence ID" value="GJN42066.1"/>
    <property type="molecule type" value="Genomic_DNA"/>
</dbReference>
<dbReference type="InterPro" id="IPR040596">
    <property type="entry name" value="RNase_II_C_S1"/>
</dbReference>
<dbReference type="Pfam" id="PF18614">
    <property type="entry name" value="RNase_II_C_S1"/>
    <property type="match status" value="1"/>
</dbReference>
<evidence type="ECO:0000313" key="3">
    <source>
        <dbReference type="Proteomes" id="UP001054925"/>
    </source>
</evidence>
<proteinExistence type="predicted"/>
<protein>
    <submittedName>
        <fullName evidence="2">Exoribonuclease</fullName>
    </submittedName>
</protein>
<dbReference type="PANTHER" id="PTHR23355:SF9">
    <property type="entry name" value="DIS3-LIKE EXONUCLEASE 2"/>
    <property type="match status" value="1"/>
</dbReference>
<accession>A0AAV5G4X9</accession>
<dbReference type="RefSeq" id="WP_236163600.1">
    <property type="nucleotide sequence ID" value="NZ_BQKK01000001.1"/>
</dbReference>
<dbReference type="Pfam" id="PF00773">
    <property type="entry name" value="RNB"/>
    <property type="match status" value="1"/>
</dbReference>
<dbReference type="GO" id="GO:0003723">
    <property type="term" value="F:RNA binding"/>
    <property type="evidence" value="ECO:0007669"/>
    <property type="project" value="InterPro"/>
</dbReference>
<gene>
    <name evidence="2" type="ORF">CAT723_05450</name>
</gene>
<feature type="domain" description="RNB" evidence="1">
    <location>
        <begin position="42"/>
        <end position="359"/>
    </location>
</feature>
<sequence length="466" mass="51113">MRLYAAHLDFDSIAEEFNIPTDFDDAVTEAAAQARDRFPSTRTDMRDLPLVTIDPQGSMDLDQAVFIDKPSVGAGYIVYYAIADVAAFLEPGGVIEEESLRRGQTIYLPDEPARLHPAELSEGEASLLPDVDRPAVVWTFHLDASGEVNSFHVERALVRSRARLDYDQAHQDLISGELHSSIALLPEVGKLRQASSLRRHAISLRLPSQRVVEGDDGQFELVIEPRHEIMDYNSEISLLTGMCAGQLMAEHGVGFLRTLPAATEESEQAFLQGVAALGYEVGEQSISEFLLSINADDPRGMAAMRLAQKLLRGADYVWLGDDDAEIHAGIGGYYAHVTAPLRRLVDRFASEVCLALCAGEETPAWVTDKADEVIATMRRTSQLASQVDKAVLNWVEAKVLQPWVGHNFEAIVLTRDEEKDTASVFVADPPVLADVIGAPPQGKSVKVSLITADPDKREVKFAWPAD</sequence>
<dbReference type="InterPro" id="IPR012340">
    <property type="entry name" value="NA-bd_OB-fold"/>
</dbReference>
<dbReference type="SUPFAM" id="SSF50249">
    <property type="entry name" value="Nucleic acid-binding proteins"/>
    <property type="match status" value="1"/>
</dbReference>
<dbReference type="Proteomes" id="UP001054925">
    <property type="component" value="Unassembled WGS sequence"/>
</dbReference>
<evidence type="ECO:0000313" key="2">
    <source>
        <dbReference type="EMBL" id="GJN42066.1"/>
    </source>
</evidence>
<dbReference type="SMART" id="SM00955">
    <property type="entry name" value="RNB"/>
    <property type="match status" value="1"/>
</dbReference>
<name>A0AAV5G4X9_CORAM</name>
<reference evidence="2" key="1">
    <citation type="submission" date="2021-12" db="EMBL/GenBank/DDBJ databases">
        <title>Draft genome sequence of Corynebacterium ammoniagenes strain T-723.</title>
        <authorList>
            <person name="Matsuzawa M."/>
            <person name="Hiratani M."/>
            <person name="Abe I."/>
            <person name="Tsuji Y."/>
            <person name="Nakamura J."/>
        </authorList>
    </citation>
    <scope>NUCLEOTIDE SEQUENCE</scope>
    <source>
        <strain evidence="2">T-723</strain>
    </source>
</reference>